<comment type="caution">
    <text evidence="1">The sequence shown here is derived from an EMBL/GenBank/DDBJ whole genome shotgun (WGS) entry which is preliminary data.</text>
</comment>
<proteinExistence type="predicted"/>
<protein>
    <submittedName>
        <fullName evidence="1">ABI family member 3 binding protein</fullName>
    </submittedName>
</protein>
<dbReference type="EMBL" id="JACASF010000005">
    <property type="protein sequence ID" value="KAF6477037.1"/>
    <property type="molecule type" value="Genomic_DNA"/>
</dbReference>
<dbReference type="Proteomes" id="UP000550707">
    <property type="component" value="Unassembled WGS sequence"/>
</dbReference>
<name>A0A7J8HXI0_MOLMO</name>
<evidence type="ECO:0000313" key="2">
    <source>
        <dbReference type="Proteomes" id="UP000550707"/>
    </source>
</evidence>
<accession>A0A7J8HXI0</accession>
<organism evidence="1 2">
    <name type="scientific">Molossus molossus</name>
    <name type="common">Pallas' mastiff bat</name>
    <name type="synonym">Vespertilio molossus</name>
    <dbReference type="NCBI Taxonomy" id="27622"/>
    <lineage>
        <taxon>Eukaryota</taxon>
        <taxon>Metazoa</taxon>
        <taxon>Chordata</taxon>
        <taxon>Craniata</taxon>
        <taxon>Vertebrata</taxon>
        <taxon>Euteleostomi</taxon>
        <taxon>Mammalia</taxon>
        <taxon>Eutheria</taxon>
        <taxon>Laurasiatheria</taxon>
        <taxon>Chiroptera</taxon>
        <taxon>Yangochiroptera</taxon>
        <taxon>Molossidae</taxon>
        <taxon>Molossus</taxon>
    </lineage>
</organism>
<gene>
    <name evidence="1" type="ORF">HJG59_000096</name>
</gene>
<reference evidence="1 2" key="1">
    <citation type="journal article" date="2020" name="Nature">
        <title>Six reference-quality genomes reveal evolution of bat adaptations.</title>
        <authorList>
            <person name="Jebb D."/>
            <person name="Huang Z."/>
            <person name="Pippel M."/>
            <person name="Hughes G.M."/>
            <person name="Lavrichenko K."/>
            <person name="Devanna P."/>
            <person name="Winkler S."/>
            <person name="Jermiin L.S."/>
            <person name="Skirmuntt E.C."/>
            <person name="Katzourakis A."/>
            <person name="Burkitt-Gray L."/>
            <person name="Ray D.A."/>
            <person name="Sullivan K.A.M."/>
            <person name="Roscito J.G."/>
            <person name="Kirilenko B.M."/>
            <person name="Davalos L.M."/>
            <person name="Corthals A.P."/>
            <person name="Power M.L."/>
            <person name="Jones G."/>
            <person name="Ransome R.D."/>
            <person name="Dechmann D.K.N."/>
            <person name="Locatelli A.G."/>
            <person name="Puechmaille S.J."/>
            <person name="Fedrigo O."/>
            <person name="Jarvis E.D."/>
            <person name="Hiller M."/>
            <person name="Vernes S.C."/>
            <person name="Myers E.W."/>
            <person name="Teeling E.C."/>
        </authorList>
    </citation>
    <scope>NUCLEOTIDE SEQUENCE [LARGE SCALE GENOMIC DNA]</scope>
    <source>
        <strain evidence="1">MMolMol1</strain>
        <tissue evidence="1">Muscle</tissue>
    </source>
</reference>
<dbReference type="AlphaFoldDB" id="A0A7J8HXI0"/>
<evidence type="ECO:0000313" key="1">
    <source>
        <dbReference type="EMBL" id="KAF6477037.1"/>
    </source>
</evidence>
<keyword evidence="2" id="KW-1185">Reference proteome</keyword>
<sequence length="38" mass="4313">MQSLNISSLCDLLLHQVKRSHVQAKHALANLSSWWLAL</sequence>